<comment type="catalytic activity">
    <reaction evidence="8 9">
        <text>GDP-beta-L-fucose + NADP(+) = GDP-4-dehydro-alpha-D-rhamnose + NADPH + H(+)</text>
        <dbReference type="Rhea" id="RHEA:18885"/>
        <dbReference type="ChEBI" id="CHEBI:15378"/>
        <dbReference type="ChEBI" id="CHEBI:57273"/>
        <dbReference type="ChEBI" id="CHEBI:57783"/>
        <dbReference type="ChEBI" id="CHEBI:57964"/>
        <dbReference type="ChEBI" id="CHEBI:58349"/>
        <dbReference type="EC" id="1.1.1.271"/>
    </reaction>
</comment>
<dbReference type="KEGG" id="ntg:NSCAC_0511"/>
<dbReference type="GO" id="GO:0070401">
    <property type="term" value="F:NADP+ binding"/>
    <property type="evidence" value="ECO:0007669"/>
    <property type="project" value="UniProtKB-UniRule"/>
</dbReference>
<dbReference type="HAMAP" id="MF_00956">
    <property type="entry name" value="GDP_fucose_synth"/>
    <property type="match status" value="1"/>
</dbReference>
<feature type="binding site" evidence="9">
    <location>
        <position position="211"/>
    </location>
    <ligand>
        <name>substrate</name>
    </ligand>
</feature>
<evidence type="ECO:0000256" key="8">
    <source>
        <dbReference type="ARBA" id="ARBA00051935"/>
    </source>
</evidence>
<dbReference type="GO" id="GO:0042351">
    <property type="term" value="P:'de novo' GDP-L-fucose biosynthetic process"/>
    <property type="evidence" value="ECO:0007669"/>
    <property type="project" value="UniProtKB-UniRule"/>
</dbReference>
<protein>
    <recommendedName>
        <fullName evidence="3 9">GDP-L-fucose synthase</fullName>
        <ecNumber evidence="3 9">1.1.1.271</ecNumber>
    </recommendedName>
    <alternativeName>
        <fullName evidence="9">GDP-4-keto-6-deoxy-D-mannose-3,5-epimerase-4-reductase</fullName>
    </alternativeName>
</protein>
<dbReference type="InterPro" id="IPR036291">
    <property type="entry name" value="NAD(P)-bd_dom_sf"/>
</dbReference>
<feature type="binding site" evidence="9">
    <location>
        <position position="189"/>
    </location>
    <ligand>
        <name>substrate</name>
    </ligand>
</feature>
<keyword evidence="12" id="KW-1185">Reference proteome</keyword>
<evidence type="ECO:0000256" key="9">
    <source>
        <dbReference type="HAMAP-Rule" id="MF_00956"/>
    </source>
</evidence>
<dbReference type="CDD" id="cd05239">
    <property type="entry name" value="GDP_FS_SDR_e"/>
    <property type="match status" value="1"/>
</dbReference>
<gene>
    <name evidence="9 11" type="primary">fcl</name>
    <name evidence="11" type="ORF">NSCAC_0511</name>
</gene>
<organism evidence="11 12">
    <name type="scientific">Candidatus Nitrosacidococcus tergens</name>
    <dbReference type="NCBI Taxonomy" id="553981"/>
    <lineage>
        <taxon>Bacteria</taxon>
        <taxon>Pseudomonadati</taxon>
        <taxon>Pseudomonadota</taxon>
        <taxon>Gammaproteobacteria</taxon>
        <taxon>Chromatiales</taxon>
        <taxon>Chromatiaceae</taxon>
        <taxon>Candidatus Nitrosacidococcus</taxon>
    </lineage>
</organism>
<evidence type="ECO:0000256" key="5">
    <source>
        <dbReference type="ARBA" id="ARBA00023002"/>
    </source>
</evidence>
<dbReference type="Pfam" id="PF01370">
    <property type="entry name" value="Epimerase"/>
    <property type="match status" value="1"/>
</dbReference>
<dbReference type="EC" id="1.1.1.271" evidence="3 9"/>
<proteinExistence type="inferred from homology"/>
<comment type="function">
    <text evidence="9">Catalyzes the two-step NADP-dependent conversion of GDP-4-dehydro-6-deoxy-D-mannose to GDP-fucose, involving an epimerase and a reductase reaction.</text>
</comment>
<reference evidence="11 12" key="1">
    <citation type="submission" date="2020-03" db="EMBL/GenBank/DDBJ databases">
        <authorList>
            <person name="Picone N."/>
        </authorList>
    </citation>
    <scope>NUCLEOTIDE SEQUENCE [LARGE SCALE GENOMIC DNA]</scope>
    <source>
        <strain evidence="11">NSCAC1</strain>
    </source>
</reference>
<dbReference type="InterPro" id="IPR001509">
    <property type="entry name" value="Epimerase_deHydtase"/>
</dbReference>
<dbReference type="PANTHER" id="PTHR43238">
    <property type="entry name" value="GDP-L-FUCOSE SYNTHASE"/>
    <property type="match status" value="1"/>
</dbReference>
<dbReference type="SUPFAM" id="SSF51735">
    <property type="entry name" value="NAD(P)-binding Rossmann-fold domains"/>
    <property type="match status" value="1"/>
</dbReference>
<comment type="similarity">
    <text evidence="2 9">Belongs to the NAD(P)-dependent epimerase/dehydratase family. Fucose synthase subfamily.</text>
</comment>
<evidence type="ECO:0000256" key="6">
    <source>
        <dbReference type="ARBA" id="ARBA00023235"/>
    </source>
</evidence>
<evidence type="ECO:0000256" key="2">
    <source>
        <dbReference type="ARBA" id="ARBA00005959"/>
    </source>
</evidence>
<feature type="domain" description="NAD-dependent epimerase/dehydratase" evidence="10">
    <location>
        <begin position="8"/>
        <end position="239"/>
    </location>
</feature>
<dbReference type="GO" id="GO:0016853">
    <property type="term" value="F:isomerase activity"/>
    <property type="evidence" value="ECO:0007669"/>
    <property type="project" value="UniProtKB-KW"/>
</dbReference>
<feature type="binding site" evidence="9">
    <location>
        <position position="204"/>
    </location>
    <ligand>
        <name>substrate</name>
    </ligand>
</feature>
<feature type="active site" description="Proton donor/acceptor" evidence="9">
    <location>
        <position position="138"/>
    </location>
</feature>
<dbReference type="Gene3D" id="3.90.25.10">
    <property type="entry name" value="UDP-galactose 4-epimerase, domain 1"/>
    <property type="match status" value="1"/>
</dbReference>
<name>A0A7G1Q8K1_9GAMM</name>
<evidence type="ECO:0000256" key="4">
    <source>
        <dbReference type="ARBA" id="ARBA00022857"/>
    </source>
</evidence>
<dbReference type="PANTHER" id="PTHR43238:SF1">
    <property type="entry name" value="GDP-L-FUCOSE SYNTHASE"/>
    <property type="match status" value="1"/>
</dbReference>
<keyword evidence="6 9" id="KW-0413">Isomerase</keyword>
<feature type="binding site" evidence="9">
    <location>
        <begin position="165"/>
        <end position="168"/>
    </location>
    <ligand>
        <name>NADP(+)</name>
        <dbReference type="ChEBI" id="CHEBI:58349"/>
    </ligand>
</feature>
<keyword evidence="4 9" id="KW-0521">NADP</keyword>
<dbReference type="InterPro" id="IPR028614">
    <property type="entry name" value="GDP_fucose/colitose_synth"/>
</dbReference>
<dbReference type="GO" id="GO:0050577">
    <property type="term" value="F:GDP-L-fucose synthase activity"/>
    <property type="evidence" value="ECO:0007669"/>
    <property type="project" value="UniProtKB-UniRule"/>
</dbReference>
<evidence type="ECO:0000259" key="10">
    <source>
        <dbReference type="Pfam" id="PF01370"/>
    </source>
</evidence>
<dbReference type="UniPathway" id="UPA00128">
    <property type="reaction ID" value="UER00191"/>
</dbReference>
<feature type="binding site" evidence="9">
    <location>
        <position position="181"/>
    </location>
    <ligand>
        <name>NADP(+)</name>
        <dbReference type="ChEBI" id="CHEBI:58349"/>
    </ligand>
</feature>
<feature type="binding site" evidence="9">
    <location>
        <begin position="107"/>
        <end position="110"/>
    </location>
    <ligand>
        <name>NADP(+)</name>
        <dbReference type="ChEBI" id="CHEBI:58349"/>
    </ligand>
</feature>
<feature type="binding site" evidence="9">
    <location>
        <begin position="12"/>
        <end position="18"/>
    </location>
    <ligand>
        <name>NADP(+)</name>
        <dbReference type="ChEBI" id="CHEBI:58349"/>
    </ligand>
</feature>
<evidence type="ECO:0000313" key="11">
    <source>
        <dbReference type="EMBL" id="CAB1275128.1"/>
    </source>
</evidence>
<evidence type="ECO:0000313" key="12">
    <source>
        <dbReference type="Proteomes" id="UP000516072"/>
    </source>
</evidence>
<dbReference type="Proteomes" id="UP000516072">
    <property type="component" value="Chromosome"/>
</dbReference>
<feature type="site" description="Important for catalytic activity" evidence="9">
    <location>
        <position position="111"/>
    </location>
</feature>
<dbReference type="FunFam" id="3.40.50.720:FF:000101">
    <property type="entry name" value="GDP-L-fucose synthase"/>
    <property type="match status" value="1"/>
</dbReference>
<dbReference type="AlphaFoldDB" id="A0A7G1Q8K1"/>
<keyword evidence="7 9" id="KW-0511">Multifunctional enzyme</keyword>
<dbReference type="EMBL" id="LR778175">
    <property type="protein sequence ID" value="CAB1275128.1"/>
    <property type="molecule type" value="Genomic_DNA"/>
</dbReference>
<feature type="binding site" evidence="9">
    <location>
        <position position="142"/>
    </location>
    <ligand>
        <name>NADP(+)</name>
        <dbReference type="ChEBI" id="CHEBI:58349"/>
    </ligand>
</feature>
<evidence type="ECO:0000256" key="1">
    <source>
        <dbReference type="ARBA" id="ARBA00004883"/>
    </source>
</evidence>
<evidence type="ECO:0000256" key="7">
    <source>
        <dbReference type="ARBA" id="ARBA00023268"/>
    </source>
</evidence>
<feature type="binding site" evidence="9">
    <location>
        <position position="271"/>
    </location>
    <ligand>
        <name>substrate</name>
    </ligand>
</feature>
<dbReference type="Gene3D" id="3.40.50.720">
    <property type="entry name" value="NAD(P)-binding Rossmann-like Domain"/>
    <property type="match status" value="1"/>
</dbReference>
<feature type="site" description="Important for catalytic activity" evidence="9">
    <location>
        <position position="109"/>
    </location>
</feature>
<sequence>MIDKTKKIYVAGHRGMVGSAIIRNLKNKSYENIITRTHQELDLQDQDKVFTFLQETKPDYLFLAAAKVGGIHANNTYRAQFIYENIAIQSNLIHGAYLAGVQHLCFLGSSCIYPRDCLQPIREDYLLTGPLEITNEPYAIAKIAGIKMCEAYNSQYGTHYVSAMPTNLYGPSDNYDLHNSHVLPALIRKTHEAKLNGSKELMVWGTGTPMREFLYVDDMAEACVFLMEQETSDGLFNIGTGKDITIKELVHVVMEVVGFQGKIVFDTTKPDGTPRKLLDISRVKTLGWSAKIGLKEGIFLAYQDFLAHCSN</sequence>
<evidence type="ECO:0000256" key="3">
    <source>
        <dbReference type="ARBA" id="ARBA00012371"/>
    </source>
</evidence>
<comment type="pathway">
    <text evidence="1 9">Nucleotide-sugar biosynthesis; GDP-L-fucose biosynthesis via de novo pathway; GDP-L-fucose from GDP-alpha-D-mannose: step 2/2.</text>
</comment>
<keyword evidence="5 9" id="KW-0560">Oxidoreductase</keyword>
<accession>A0A7G1Q8K1</accession>